<dbReference type="PANTHER" id="PTHR10900:SF77">
    <property type="entry name" value="FI19380P1"/>
    <property type="match status" value="1"/>
</dbReference>
<dbReference type="Proteomes" id="UP000325385">
    <property type="component" value="Chromosome"/>
</dbReference>
<evidence type="ECO:0000259" key="2">
    <source>
        <dbReference type="PROSITE" id="PS50213"/>
    </source>
</evidence>
<dbReference type="InterPro" id="IPR000782">
    <property type="entry name" value="FAS1_domain"/>
</dbReference>
<keyword evidence="1" id="KW-0732">Signal</keyword>
<sequence>MTRFATKRRTCLLPMALVLAAPITLTACKDEPTPDTTESVATRDDGTLTLAAALGADEDLGKTQEAIEQSQLVGVLDGPASYTLLAPTNEAFAEYGVEADALFDDASRPVLAAIVRNHVLPGHLTPEAIGAAIDRKRGPVSMTTLGNATVTFSRDGGNIRVATEGGQQASLAEGAAAVNNGVLIPIDRLLLPRRDVAEPSNPD</sequence>
<dbReference type="Pfam" id="PF02469">
    <property type="entry name" value="Fasciclin"/>
    <property type="match status" value="1"/>
</dbReference>
<dbReference type="InterPro" id="IPR050904">
    <property type="entry name" value="Adhesion/Biosynth-related"/>
</dbReference>
<evidence type="ECO:0000313" key="3">
    <source>
        <dbReference type="EMBL" id="QFI63048.1"/>
    </source>
</evidence>
<protein>
    <submittedName>
        <fullName evidence="3">Fasciclin domain-containing protein</fullName>
    </submittedName>
</protein>
<reference evidence="4" key="1">
    <citation type="submission" date="2018-09" db="EMBL/GenBank/DDBJ databases">
        <title>Nocardia yunnanensis sp. nov., an actinomycete isolated from a soil sample.</title>
        <authorList>
            <person name="Zhang J."/>
        </authorList>
    </citation>
    <scope>NUCLEOTIDE SEQUENCE [LARGE SCALE GENOMIC DNA]</scope>
    <source>
        <strain evidence="4">21-3</strain>
    </source>
</reference>
<evidence type="ECO:0000313" key="4">
    <source>
        <dbReference type="Proteomes" id="UP000325385"/>
    </source>
</evidence>
<dbReference type="InterPro" id="IPR036378">
    <property type="entry name" value="FAS1_dom_sf"/>
</dbReference>
<dbReference type="PROSITE" id="PS50213">
    <property type="entry name" value="FAS1"/>
    <property type="match status" value="1"/>
</dbReference>
<name>A0A5P6NAS1_9SPHN</name>
<dbReference type="SUPFAM" id="SSF82153">
    <property type="entry name" value="FAS1 domain"/>
    <property type="match status" value="1"/>
</dbReference>
<dbReference type="PANTHER" id="PTHR10900">
    <property type="entry name" value="PERIOSTIN-RELATED"/>
    <property type="match status" value="1"/>
</dbReference>
<feature type="signal peptide" evidence="1">
    <location>
        <begin position="1"/>
        <end position="20"/>
    </location>
</feature>
<feature type="chain" id="PRO_5025011301" evidence="1">
    <location>
        <begin position="21"/>
        <end position="203"/>
    </location>
</feature>
<dbReference type="RefSeq" id="WP_151885416.1">
    <property type="nucleotide sequence ID" value="NZ_CP032228.1"/>
</dbReference>
<feature type="domain" description="FAS1" evidence="2">
    <location>
        <begin position="47"/>
        <end position="190"/>
    </location>
</feature>
<dbReference type="SMART" id="SM00554">
    <property type="entry name" value="FAS1"/>
    <property type="match status" value="1"/>
</dbReference>
<proteinExistence type="predicted"/>
<dbReference type="GeneID" id="69697043"/>
<dbReference type="Gene3D" id="2.30.180.10">
    <property type="entry name" value="FAS1 domain"/>
    <property type="match status" value="1"/>
</dbReference>
<organism evidence="3 4">
    <name type="scientific">Qipengyuania flava</name>
    <dbReference type="NCBI Taxonomy" id="192812"/>
    <lineage>
        <taxon>Bacteria</taxon>
        <taxon>Pseudomonadati</taxon>
        <taxon>Pseudomonadota</taxon>
        <taxon>Alphaproteobacteria</taxon>
        <taxon>Sphingomonadales</taxon>
        <taxon>Erythrobacteraceae</taxon>
        <taxon>Qipengyuania</taxon>
    </lineage>
</organism>
<dbReference type="AlphaFoldDB" id="A0A5P6NAS1"/>
<accession>A0A5P6NAS1</accession>
<dbReference type="EMBL" id="CP032228">
    <property type="protein sequence ID" value="QFI63048.1"/>
    <property type="molecule type" value="Genomic_DNA"/>
</dbReference>
<gene>
    <name evidence="3" type="ORF">D0Y83_07020</name>
</gene>
<evidence type="ECO:0000256" key="1">
    <source>
        <dbReference type="SAM" id="SignalP"/>
    </source>
</evidence>
<dbReference type="PROSITE" id="PS51257">
    <property type="entry name" value="PROKAR_LIPOPROTEIN"/>
    <property type="match status" value="1"/>
</dbReference>